<evidence type="ECO:0000256" key="1">
    <source>
        <dbReference type="SAM" id="MobiDB-lite"/>
    </source>
</evidence>
<keyword evidence="2" id="KW-1185">Reference proteome</keyword>
<accession>A0A7E4ZUV0</accession>
<reference evidence="3" key="2">
    <citation type="submission" date="2020-10" db="UniProtKB">
        <authorList>
            <consortium name="WormBaseParasite"/>
        </authorList>
    </citation>
    <scope>IDENTIFICATION</scope>
</reference>
<feature type="region of interest" description="Disordered" evidence="1">
    <location>
        <begin position="36"/>
        <end position="89"/>
    </location>
</feature>
<sequence length="89" mass="10136">MIQIYNFVLRNSFRLFFRQFTRFKIFLNFYGAAPDPRPGSGAGGSGPQDPEPEPGADPPKGRCRLRIRSRRLRPGSGANISAPWWEVKR</sequence>
<organism evidence="2 3">
    <name type="scientific">Panagrellus redivivus</name>
    <name type="common">Microworm</name>
    <dbReference type="NCBI Taxonomy" id="6233"/>
    <lineage>
        <taxon>Eukaryota</taxon>
        <taxon>Metazoa</taxon>
        <taxon>Ecdysozoa</taxon>
        <taxon>Nematoda</taxon>
        <taxon>Chromadorea</taxon>
        <taxon>Rhabditida</taxon>
        <taxon>Tylenchina</taxon>
        <taxon>Panagrolaimomorpha</taxon>
        <taxon>Panagrolaimoidea</taxon>
        <taxon>Panagrolaimidae</taxon>
        <taxon>Panagrellus</taxon>
    </lineage>
</organism>
<evidence type="ECO:0000313" key="2">
    <source>
        <dbReference type="Proteomes" id="UP000492821"/>
    </source>
</evidence>
<dbReference type="Proteomes" id="UP000492821">
    <property type="component" value="Unassembled WGS sequence"/>
</dbReference>
<dbReference type="AlphaFoldDB" id="A0A7E4ZUV0"/>
<reference evidence="2" key="1">
    <citation type="journal article" date="2013" name="Genetics">
        <title>The draft genome and transcriptome of Panagrellus redivivus are shaped by the harsh demands of a free-living lifestyle.</title>
        <authorList>
            <person name="Srinivasan J."/>
            <person name="Dillman A.R."/>
            <person name="Macchietto M.G."/>
            <person name="Heikkinen L."/>
            <person name="Lakso M."/>
            <person name="Fracchia K.M."/>
            <person name="Antoshechkin I."/>
            <person name="Mortazavi A."/>
            <person name="Wong G."/>
            <person name="Sternberg P.W."/>
        </authorList>
    </citation>
    <scope>NUCLEOTIDE SEQUENCE [LARGE SCALE GENOMIC DNA]</scope>
    <source>
        <strain evidence="2">MT8872</strain>
    </source>
</reference>
<evidence type="ECO:0000313" key="3">
    <source>
        <dbReference type="WBParaSite" id="Pan_g18894.t1"/>
    </source>
</evidence>
<dbReference type="WBParaSite" id="Pan_g18894.t1">
    <property type="protein sequence ID" value="Pan_g18894.t1"/>
    <property type="gene ID" value="Pan_g18894"/>
</dbReference>
<name>A0A7E4ZUV0_PANRE</name>
<feature type="compositionally biased region" description="Basic residues" evidence="1">
    <location>
        <begin position="61"/>
        <end position="73"/>
    </location>
</feature>
<proteinExistence type="predicted"/>
<protein>
    <submittedName>
        <fullName evidence="3">Uncharacterized protein</fullName>
    </submittedName>
</protein>